<sequence>MSSERRVLHSARQQGPFLFKICPVNRFLDTDRFHSYQRAGFCFRVGAEDRARRRGSGRCVGATDTQSLQKKKTPPWEEMLIQETLDLTRPYP</sequence>
<comment type="caution">
    <text evidence="1">The sequence shown here is derived from an EMBL/GenBank/DDBJ whole genome shotgun (WGS) entry which is preliminary data.</text>
</comment>
<evidence type="ECO:0000313" key="1">
    <source>
        <dbReference type="EMBL" id="TNN53603.1"/>
    </source>
</evidence>
<reference evidence="1 2" key="1">
    <citation type="submission" date="2019-03" db="EMBL/GenBank/DDBJ databases">
        <title>First draft genome of Liparis tanakae, snailfish: a comprehensive survey of snailfish specific genes.</title>
        <authorList>
            <person name="Kim W."/>
            <person name="Song I."/>
            <person name="Jeong J.-H."/>
            <person name="Kim D."/>
            <person name="Kim S."/>
            <person name="Ryu S."/>
            <person name="Song J.Y."/>
            <person name="Lee S.K."/>
        </authorList>
    </citation>
    <scope>NUCLEOTIDE SEQUENCE [LARGE SCALE GENOMIC DNA]</scope>
    <source>
        <tissue evidence="1">Muscle</tissue>
    </source>
</reference>
<evidence type="ECO:0000313" key="2">
    <source>
        <dbReference type="Proteomes" id="UP000314294"/>
    </source>
</evidence>
<dbReference type="Proteomes" id="UP000314294">
    <property type="component" value="Unassembled WGS sequence"/>
</dbReference>
<accession>A0A4Z2GLC9</accession>
<name>A0A4Z2GLC9_9TELE</name>
<dbReference type="EMBL" id="SRLO01000511">
    <property type="protein sequence ID" value="TNN53603.1"/>
    <property type="molecule type" value="Genomic_DNA"/>
</dbReference>
<dbReference type="AlphaFoldDB" id="A0A4Z2GLC9"/>
<keyword evidence="2" id="KW-1185">Reference proteome</keyword>
<proteinExistence type="predicted"/>
<organism evidence="1 2">
    <name type="scientific">Liparis tanakae</name>
    <name type="common">Tanaka's snailfish</name>
    <dbReference type="NCBI Taxonomy" id="230148"/>
    <lineage>
        <taxon>Eukaryota</taxon>
        <taxon>Metazoa</taxon>
        <taxon>Chordata</taxon>
        <taxon>Craniata</taxon>
        <taxon>Vertebrata</taxon>
        <taxon>Euteleostomi</taxon>
        <taxon>Actinopterygii</taxon>
        <taxon>Neopterygii</taxon>
        <taxon>Teleostei</taxon>
        <taxon>Neoteleostei</taxon>
        <taxon>Acanthomorphata</taxon>
        <taxon>Eupercaria</taxon>
        <taxon>Perciformes</taxon>
        <taxon>Cottioidei</taxon>
        <taxon>Cottales</taxon>
        <taxon>Liparidae</taxon>
        <taxon>Liparis</taxon>
    </lineage>
</organism>
<protein>
    <submittedName>
        <fullName evidence="1">Uncharacterized protein</fullName>
    </submittedName>
</protein>
<gene>
    <name evidence="1" type="ORF">EYF80_036177</name>
</gene>